<evidence type="ECO:0000313" key="2">
    <source>
        <dbReference type="EMBL" id="KIJ98716.1"/>
    </source>
</evidence>
<protein>
    <submittedName>
        <fullName evidence="2">Uncharacterized protein</fullName>
    </submittedName>
</protein>
<dbReference type="Proteomes" id="UP000054477">
    <property type="component" value="Unassembled WGS sequence"/>
</dbReference>
<dbReference type="AlphaFoldDB" id="A0A0C9XMF2"/>
<proteinExistence type="predicted"/>
<dbReference type="HOGENOM" id="CLU_1959912_0_0_1"/>
<feature type="compositionally biased region" description="Polar residues" evidence="1">
    <location>
        <begin position="119"/>
        <end position="128"/>
    </location>
</feature>
<accession>A0A0C9XMF2</accession>
<organism evidence="2 3">
    <name type="scientific">Laccaria amethystina LaAM-08-1</name>
    <dbReference type="NCBI Taxonomy" id="1095629"/>
    <lineage>
        <taxon>Eukaryota</taxon>
        <taxon>Fungi</taxon>
        <taxon>Dikarya</taxon>
        <taxon>Basidiomycota</taxon>
        <taxon>Agaricomycotina</taxon>
        <taxon>Agaricomycetes</taxon>
        <taxon>Agaricomycetidae</taxon>
        <taxon>Agaricales</taxon>
        <taxon>Agaricineae</taxon>
        <taxon>Hydnangiaceae</taxon>
        <taxon>Laccaria</taxon>
    </lineage>
</organism>
<evidence type="ECO:0000313" key="3">
    <source>
        <dbReference type="Proteomes" id="UP000054477"/>
    </source>
</evidence>
<evidence type="ECO:0000256" key="1">
    <source>
        <dbReference type="SAM" id="MobiDB-lite"/>
    </source>
</evidence>
<reference evidence="2 3" key="1">
    <citation type="submission" date="2014-04" db="EMBL/GenBank/DDBJ databases">
        <authorList>
            <consortium name="DOE Joint Genome Institute"/>
            <person name="Kuo A."/>
            <person name="Kohler A."/>
            <person name="Nagy L.G."/>
            <person name="Floudas D."/>
            <person name="Copeland A."/>
            <person name="Barry K.W."/>
            <person name="Cichocki N."/>
            <person name="Veneault-Fourrey C."/>
            <person name="LaButti K."/>
            <person name="Lindquist E.A."/>
            <person name="Lipzen A."/>
            <person name="Lundell T."/>
            <person name="Morin E."/>
            <person name="Murat C."/>
            <person name="Sun H."/>
            <person name="Tunlid A."/>
            <person name="Henrissat B."/>
            <person name="Grigoriev I.V."/>
            <person name="Hibbett D.S."/>
            <person name="Martin F."/>
            <person name="Nordberg H.P."/>
            <person name="Cantor M.N."/>
            <person name="Hua S.X."/>
        </authorList>
    </citation>
    <scope>NUCLEOTIDE SEQUENCE [LARGE SCALE GENOMIC DNA]</scope>
    <source>
        <strain evidence="2 3">LaAM-08-1</strain>
    </source>
</reference>
<dbReference type="EMBL" id="KN838663">
    <property type="protein sequence ID" value="KIJ98716.1"/>
    <property type="molecule type" value="Genomic_DNA"/>
</dbReference>
<keyword evidence="3" id="KW-1185">Reference proteome</keyword>
<gene>
    <name evidence="2" type="ORF">K443DRAFT_197822</name>
</gene>
<name>A0A0C9XMF2_9AGAR</name>
<reference evidence="3" key="2">
    <citation type="submission" date="2015-01" db="EMBL/GenBank/DDBJ databases">
        <title>Evolutionary Origins and Diversification of the Mycorrhizal Mutualists.</title>
        <authorList>
            <consortium name="DOE Joint Genome Institute"/>
            <consortium name="Mycorrhizal Genomics Consortium"/>
            <person name="Kohler A."/>
            <person name="Kuo A."/>
            <person name="Nagy L.G."/>
            <person name="Floudas D."/>
            <person name="Copeland A."/>
            <person name="Barry K.W."/>
            <person name="Cichocki N."/>
            <person name="Veneault-Fourrey C."/>
            <person name="LaButti K."/>
            <person name="Lindquist E.A."/>
            <person name="Lipzen A."/>
            <person name="Lundell T."/>
            <person name="Morin E."/>
            <person name="Murat C."/>
            <person name="Riley R."/>
            <person name="Ohm R."/>
            <person name="Sun H."/>
            <person name="Tunlid A."/>
            <person name="Henrissat B."/>
            <person name="Grigoriev I.V."/>
            <person name="Hibbett D.S."/>
            <person name="Martin F."/>
        </authorList>
    </citation>
    <scope>NUCLEOTIDE SEQUENCE [LARGE SCALE GENOMIC DNA]</scope>
    <source>
        <strain evidence="3">LaAM-08-1</strain>
    </source>
</reference>
<sequence>MRSFLTQVQARAYSFLIETHPVTNHEMRVAVTSVRSWIGWPSNSCSLFNGRRLIVGFGHVSNRNSRPPMLYDAPGVGGGMRMDLAIHESILESGRPVILGSEDGRARGKHSKTSPRWRCSNQGASNPS</sequence>
<feature type="region of interest" description="Disordered" evidence="1">
    <location>
        <begin position="97"/>
        <end position="128"/>
    </location>
</feature>